<evidence type="ECO:0000313" key="8">
    <source>
        <dbReference type="Proteomes" id="UP000070501"/>
    </source>
</evidence>
<reference evidence="8" key="1">
    <citation type="submission" date="2016-02" db="EMBL/GenBank/DDBJ databases">
        <title>Draft genome sequence of Microdochium bolleyi, a fungal endophyte of beachgrass.</title>
        <authorList>
            <consortium name="DOE Joint Genome Institute"/>
            <person name="David A.S."/>
            <person name="May G."/>
            <person name="Haridas S."/>
            <person name="Lim J."/>
            <person name="Wang M."/>
            <person name="Labutti K."/>
            <person name="Lipzen A."/>
            <person name="Barry K."/>
            <person name="Grigoriev I.V."/>
        </authorList>
    </citation>
    <scope>NUCLEOTIDE SEQUENCE [LARGE SCALE GENOMIC DNA]</scope>
    <source>
        <strain evidence="8">J235TASD1</strain>
    </source>
</reference>
<dbReference type="Pfam" id="PF00172">
    <property type="entry name" value="Zn_clus"/>
    <property type="match status" value="1"/>
</dbReference>
<dbReference type="PROSITE" id="PS00463">
    <property type="entry name" value="ZN2_CY6_FUNGAL_1"/>
    <property type="match status" value="1"/>
</dbReference>
<dbReference type="CDD" id="cd00067">
    <property type="entry name" value="GAL4"/>
    <property type="match status" value="1"/>
</dbReference>
<gene>
    <name evidence="7" type="ORF">Micbo1qcDRAFT_190262</name>
</gene>
<dbReference type="PANTHER" id="PTHR47660">
    <property type="entry name" value="TRANSCRIPTION FACTOR WITH C2H2 AND ZN(2)-CYS(6) DNA BINDING DOMAIN (EUROFUNG)-RELATED-RELATED"/>
    <property type="match status" value="1"/>
</dbReference>
<dbReference type="SUPFAM" id="SSF57701">
    <property type="entry name" value="Zn2/Cys6 DNA-binding domain"/>
    <property type="match status" value="1"/>
</dbReference>
<feature type="domain" description="Zn(2)-C6 fungal-type" evidence="6">
    <location>
        <begin position="19"/>
        <end position="49"/>
    </location>
</feature>
<dbReference type="InterPro" id="IPR001138">
    <property type="entry name" value="Zn2Cys6_DnaBD"/>
</dbReference>
<proteinExistence type="predicted"/>
<keyword evidence="4" id="KW-0804">Transcription</keyword>
<dbReference type="Gene3D" id="4.10.240.10">
    <property type="entry name" value="Zn(2)-C6 fungal-type DNA-binding domain"/>
    <property type="match status" value="1"/>
</dbReference>
<evidence type="ECO:0000259" key="6">
    <source>
        <dbReference type="PROSITE" id="PS50048"/>
    </source>
</evidence>
<keyword evidence="1" id="KW-0479">Metal-binding</keyword>
<dbReference type="Proteomes" id="UP000070501">
    <property type="component" value="Unassembled WGS sequence"/>
</dbReference>
<evidence type="ECO:0000256" key="1">
    <source>
        <dbReference type="ARBA" id="ARBA00022723"/>
    </source>
</evidence>
<organism evidence="7 8">
    <name type="scientific">Microdochium bolleyi</name>
    <dbReference type="NCBI Taxonomy" id="196109"/>
    <lineage>
        <taxon>Eukaryota</taxon>
        <taxon>Fungi</taxon>
        <taxon>Dikarya</taxon>
        <taxon>Ascomycota</taxon>
        <taxon>Pezizomycotina</taxon>
        <taxon>Sordariomycetes</taxon>
        <taxon>Xylariomycetidae</taxon>
        <taxon>Xylariales</taxon>
        <taxon>Microdochiaceae</taxon>
        <taxon>Microdochium</taxon>
    </lineage>
</organism>
<keyword evidence="3" id="KW-0805">Transcription regulation</keyword>
<protein>
    <recommendedName>
        <fullName evidence="6">Zn(2)-C6 fungal-type domain-containing protein</fullName>
    </recommendedName>
</protein>
<evidence type="ECO:0000256" key="5">
    <source>
        <dbReference type="ARBA" id="ARBA00023242"/>
    </source>
</evidence>
<dbReference type="GO" id="GO:0000981">
    <property type="term" value="F:DNA-binding transcription factor activity, RNA polymerase II-specific"/>
    <property type="evidence" value="ECO:0007669"/>
    <property type="project" value="InterPro"/>
</dbReference>
<dbReference type="OrthoDB" id="5355161at2759"/>
<dbReference type="STRING" id="196109.A0A136IQJ6"/>
<dbReference type="SMART" id="SM00066">
    <property type="entry name" value="GAL4"/>
    <property type="match status" value="1"/>
</dbReference>
<evidence type="ECO:0000256" key="3">
    <source>
        <dbReference type="ARBA" id="ARBA00023015"/>
    </source>
</evidence>
<dbReference type="PRINTS" id="PR00755">
    <property type="entry name" value="AFLATOXINBRP"/>
</dbReference>
<evidence type="ECO:0000256" key="4">
    <source>
        <dbReference type="ARBA" id="ARBA00023163"/>
    </source>
</evidence>
<evidence type="ECO:0000313" key="7">
    <source>
        <dbReference type="EMBL" id="KXJ87193.1"/>
    </source>
</evidence>
<name>A0A136IQJ6_9PEZI</name>
<dbReference type="InterPro" id="IPR036864">
    <property type="entry name" value="Zn2-C6_fun-type_DNA-bd_sf"/>
</dbReference>
<keyword evidence="2" id="KW-0862">Zinc</keyword>
<dbReference type="AlphaFoldDB" id="A0A136IQJ6"/>
<dbReference type="EMBL" id="KQ964263">
    <property type="protein sequence ID" value="KXJ87193.1"/>
    <property type="molecule type" value="Genomic_DNA"/>
</dbReference>
<evidence type="ECO:0000256" key="2">
    <source>
        <dbReference type="ARBA" id="ARBA00022833"/>
    </source>
</evidence>
<sequence>MQEAETPSSEPSPTVWRRACTACTGAKRKCSKEIPSCRRCVQRELQCLYPPARDSVGDPHLEIPPLSPAAADVSLQPSDILAQEPPPHSQSAHWFLAHDTWDIAHLPPQPTPELFGDETLSTYVAIHRDWLRMWVTDDHCPLIHRYLYRAHMPPRVQDVYTAVSVYLHKTPATEATVRRIIEHRLHQLIEEDAVESALDLGSSTLMDHLARVQALLVLLIICLFDGNIRLRAQGELHLATLLVWNNQMWHESMQGIRTDATLEPWRLWIFAESLRRTWLTASIIYGVYITMVQGYSWCPGGVFCTFGNQLWDATTAHDWERISEQGTAVDGT</sequence>
<dbReference type="PROSITE" id="PS50048">
    <property type="entry name" value="ZN2_CY6_FUNGAL_2"/>
    <property type="match status" value="1"/>
</dbReference>
<dbReference type="GO" id="GO:0008270">
    <property type="term" value="F:zinc ion binding"/>
    <property type="evidence" value="ECO:0007669"/>
    <property type="project" value="InterPro"/>
</dbReference>
<accession>A0A136IQJ6</accession>
<dbReference type="InParanoid" id="A0A136IQJ6"/>
<keyword evidence="5" id="KW-0539">Nucleus</keyword>
<keyword evidence="8" id="KW-1185">Reference proteome</keyword>